<gene>
    <name evidence="2" type="ORF">FC15_GL000734</name>
</gene>
<dbReference type="STRING" id="1423735.FC15_GL000734"/>
<feature type="compositionally biased region" description="Basic and acidic residues" evidence="1">
    <location>
        <begin position="197"/>
        <end position="208"/>
    </location>
</feature>
<dbReference type="Proteomes" id="UP000051315">
    <property type="component" value="Unassembled WGS sequence"/>
</dbReference>
<protein>
    <recommendedName>
        <fullName evidence="4">HTH merR-type domain-containing protein</fullName>
    </recommendedName>
</protein>
<feature type="region of interest" description="Disordered" evidence="1">
    <location>
        <begin position="132"/>
        <end position="277"/>
    </location>
</feature>
<proteinExistence type="predicted"/>
<evidence type="ECO:0000313" key="2">
    <source>
        <dbReference type="EMBL" id="KRM08055.1"/>
    </source>
</evidence>
<dbReference type="EMBL" id="AZFX01000094">
    <property type="protein sequence ID" value="KRM08055.1"/>
    <property type="molecule type" value="Genomic_DNA"/>
</dbReference>
<name>A0A0R1VQL7_9LACO</name>
<feature type="compositionally biased region" description="Basic and acidic residues" evidence="1">
    <location>
        <begin position="170"/>
        <end position="179"/>
    </location>
</feature>
<dbReference type="RefSeq" id="WP_057825711.1">
    <property type="nucleotide sequence ID" value="NZ_AZFX01000094.1"/>
</dbReference>
<dbReference type="PATRIC" id="fig|1423735.3.peg.765"/>
<reference evidence="2 3" key="1">
    <citation type="journal article" date="2015" name="Genome Announc.">
        <title>Expanding the biotechnology potential of lactobacilli through comparative genomics of 213 strains and associated genera.</title>
        <authorList>
            <person name="Sun Z."/>
            <person name="Harris H.M."/>
            <person name="McCann A."/>
            <person name="Guo C."/>
            <person name="Argimon S."/>
            <person name="Zhang W."/>
            <person name="Yang X."/>
            <person name="Jeffery I.B."/>
            <person name="Cooney J.C."/>
            <person name="Kagawa T.F."/>
            <person name="Liu W."/>
            <person name="Song Y."/>
            <person name="Salvetti E."/>
            <person name="Wrobel A."/>
            <person name="Rasinkangas P."/>
            <person name="Parkhill J."/>
            <person name="Rea M.C."/>
            <person name="O'Sullivan O."/>
            <person name="Ritari J."/>
            <person name="Douillard F.P."/>
            <person name="Paul Ross R."/>
            <person name="Yang R."/>
            <person name="Briner A.E."/>
            <person name="Felis G.E."/>
            <person name="de Vos W.M."/>
            <person name="Barrangou R."/>
            <person name="Klaenhammer T.R."/>
            <person name="Caufield P.W."/>
            <person name="Cui Y."/>
            <person name="Zhang H."/>
            <person name="O'Toole P.W."/>
        </authorList>
    </citation>
    <scope>NUCLEOTIDE SEQUENCE [LARGE SCALE GENOMIC DNA]</scope>
    <source>
        <strain evidence="2 3">DSM 17758</strain>
    </source>
</reference>
<accession>A0A0R1VQL7</accession>
<organism evidence="2 3">
    <name type="scientific">Lapidilactobacillus concavus DSM 17758</name>
    <dbReference type="NCBI Taxonomy" id="1423735"/>
    <lineage>
        <taxon>Bacteria</taxon>
        <taxon>Bacillati</taxon>
        <taxon>Bacillota</taxon>
        <taxon>Bacilli</taxon>
        <taxon>Lactobacillales</taxon>
        <taxon>Lactobacillaceae</taxon>
        <taxon>Lapidilactobacillus</taxon>
    </lineage>
</organism>
<dbReference type="SUPFAM" id="SSF46955">
    <property type="entry name" value="Putative DNA-binding domain"/>
    <property type="match status" value="1"/>
</dbReference>
<feature type="compositionally biased region" description="Basic and acidic residues" evidence="1">
    <location>
        <begin position="254"/>
        <end position="264"/>
    </location>
</feature>
<sequence length="277" mass="30722">MDNQKQDVTYTPSQLAEKLHISVPTLRKYSLLIEEAAHDTNYFPRNHQNVRAYSEQNLQDIQHLVDYSKEENLTLQKAAAHIFGDHQAVVTTEESGSEMPAVTDQKLNAQVKQLQTSVKQLQAQVDQLRARLDQIEQPNTTPKLATDPHDAKGDKSLKKAGKAGKSTLQKVDDSEKKAPTETSAAPVTKVEPTTEAPAKEKTESDLKFTEPTAAADDQSTAVETHRLVFEDEQEQADPSKGETSTDLTPATVAADHEDADQAHDGKKKSWWQKMLSK</sequence>
<dbReference type="OrthoDB" id="2157217at2"/>
<dbReference type="InterPro" id="IPR009061">
    <property type="entry name" value="DNA-bd_dom_put_sf"/>
</dbReference>
<evidence type="ECO:0008006" key="4">
    <source>
        <dbReference type="Google" id="ProtNLM"/>
    </source>
</evidence>
<feature type="compositionally biased region" description="Basic residues" evidence="1">
    <location>
        <begin position="265"/>
        <end position="277"/>
    </location>
</feature>
<comment type="caution">
    <text evidence="2">The sequence shown here is derived from an EMBL/GenBank/DDBJ whole genome shotgun (WGS) entry which is preliminary data.</text>
</comment>
<evidence type="ECO:0000256" key="1">
    <source>
        <dbReference type="SAM" id="MobiDB-lite"/>
    </source>
</evidence>
<dbReference type="Gene3D" id="1.10.1660.10">
    <property type="match status" value="1"/>
</dbReference>
<dbReference type="AlphaFoldDB" id="A0A0R1VQL7"/>
<evidence type="ECO:0000313" key="3">
    <source>
        <dbReference type="Proteomes" id="UP000051315"/>
    </source>
</evidence>
<feature type="compositionally biased region" description="Basic and acidic residues" evidence="1">
    <location>
        <begin position="146"/>
        <end position="157"/>
    </location>
</feature>
<keyword evidence="3" id="KW-1185">Reference proteome</keyword>